<feature type="compositionally biased region" description="Basic and acidic residues" evidence="1">
    <location>
        <begin position="353"/>
        <end position="364"/>
    </location>
</feature>
<dbReference type="GeneID" id="59291783"/>
<dbReference type="Proteomes" id="UP000578531">
    <property type="component" value="Unassembled WGS sequence"/>
</dbReference>
<feature type="compositionally biased region" description="Polar residues" evidence="1">
    <location>
        <begin position="258"/>
        <end position="267"/>
    </location>
</feature>
<comment type="caution">
    <text evidence="2">The sequence shown here is derived from an EMBL/GenBank/DDBJ whole genome shotgun (WGS) entry which is preliminary data.</text>
</comment>
<evidence type="ECO:0000313" key="3">
    <source>
        <dbReference type="Proteomes" id="UP000578531"/>
    </source>
</evidence>
<accession>A0A8H6FN61</accession>
<feature type="region of interest" description="Disordered" evidence="1">
    <location>
        <begin position="128"/>
        <end position="270"/>
    </location>
</feature>
<dbReference type="EMBL" id="JACCJC010000055">
    <property type="protein sequence ID" value="KAF6231604.1"/>
    <property type="molecule type" value="Genomic_DNA"/>
</dbReference>
<feature type="compositionally biased region" description="Polar residues" evidence="1">
    <location>
        <begin position="220"/>
        <end position="240"/>
    </location>
</feature>
<evidence type="ECO:0000256" key="1">
    <source>
        <dbReference type="SAM" id="MobiDB-lite"/>
    </source>
</evidence>
<evidence type="ECO:0000313" key="2">
    <source>
        <dbReference type="EMBL" id="KAF6231604.1"/>
    </source>
</evidence>
<name>A0A8H6FN61_9LECA</name>
<gene>
    <name evidence="2" type="ORF">HO173_010136</name>
</gene>
<feature type="region of interest" description="Disordered" evidence="1">
    <location>
        <begin position="343"/>
        <end position="364"/>
    </location>
</feature>
<keyword evidence="3" id="KW-1185">Reference proteome</keyword>
<sequence>MAVHETQVQPERDQPAKTPLPVYSMLPSALQNSLQPLVLVRRSLTDYGLRPRRRVTSLDTYRSESEHTQVVPDKMAVAGECTADSAEVPGISWKFARHAGITTFYKDKDDSDFWIPLVAVTRDVFPAENNGHHGSSPSDEPPAANVPIEKAPPSKSAARFDDTPSPMRADGNSTNVKPLISPEEVPHADTITPQDVRPASTDPTREVPRGPITAPRHVRSGTTVPGQTASRDTVNPTQDVRSGAKASPKAGVHVKPTNFKNRQTQNAGGLKSFFGRGRFPKEKPRDAICAFEGVLLGTLALPKASFAAGLPSASDGTATTLTTFSNRPYYPKLRPSLGFRSVELRPNAGGTKQNEREQRAKAPRLDATGHDEKAMRTNARKLVDDPRAPKPLHDPATMTPGQLFRHLHRERTHAGVAIKRKVSIIISSSLKSQPALEFKVKPAQKAKPAACLSRFSSPSPKGRIERRRTTVVSNSSPDGDEDANSLALSANISKFSYLQSPTFKDQCVCYGMVRAKSNLQASWLARGTSALAKSAREVTTPLDICQIYS</sequence>
<organism evidence="2 3">
    <name type="scientific">Letharia columbiana</name>
    <dbReference type="NCBI Taxonomy" id="112416"/>
    <lineage>
        <taxon>Eukaryota</taxon>
        <taxon>Fungi</taxon>
        <taxon>Dikarya</taxon>
        <taxon>Ascomycota</taxon>
        <taxon>Pezizomycotina</taxon>
        <taxon>Lecanoromycetes</taxon>
        <taxon>OSLEUM clade</taxon>
        <taxon>Lecanoromycetidae</taxon>
        <taxon>Lecanorales</taxon>
        <taxon>Lecanorineae</taxon>
        <taxon>Parmeliaceae</taxon>
        <taxon>Letharia</taxon>
    </lineage>
</organism>
<reference evidence="2 3" key="1">
    <citation type="journal article" date="2020" name="Genomics">
        <title>Complete, high-quality genomes from long-read metagenomic sequencing of two wolf lichen thalli reveals enigmatic genome architecture.</title>
        <authorList>
            <person name="McKenzie S.K."/>
            <person name="Walston R.F."/>
            <person name="Allen J.L."/>
        </authorList>
    </citation>
    <scope>NUCLEOTIDE SEQUENCE [LARGE SCALE GENOMIC DNA]</scope>
    <source>
        <strain evidence="2">WasteWater2</strain>
    </source>
</reference>
<proteinExistence type="predicted"/>
<dbReference type="RefSeq" id="XP_037161036.1">
    <property type="nucleotide sequence ID" value="XM_037312022.1"/>
</dbReference>
<dbReference type="AlphaFoldDB" id="A0A8H6FN61"/>
<feature type="region of interest" description="Disordered" evidence="1">
    <location>
        <begin position="1"/>
        <end position="20"/>
    </location>
</feature>
<protein>
    <submittedName>
        <fullName evidence="2">Uncharacterized protein</fullName>
    </submittedName>
</protein>